<proteinExistence type="predicted"/>
<evidence type="ECO:0000313" key="1">
    <source>
        <dbReference type="EMBL" id="SEH03176.1"/>
    </source>
</evidence>
<reference evidence="1 2" key="1">
    <citation type="submission" date="2016-10" db="EMBL/GenBank/DDBJ databases">
        <authorList>
            <person name="de Groot N.N."/>
        </authorList>
    </citation>
    <scope>NUCLEOTIDE SEQUENCE [LARGE SCALE GENOMIC DNA]</scope>
    <source>
        <strain evidence="1 2">CGMCC 4.7037</strain>
    </source>
</reference>
<dbReference type="AlphaFoldDB" id="A0A1H6F1Y8"/>
<name>A0A1H6F1Y8_9ACTN</name>
<sequence length="91" mass="9671">MARPRRLTAGERRFRISACGKTRKRLLGVRWAALSFLVRALPGRTALQPLPAVFGGLVGLIAGILPETIREGGSGQRLAVPLVAQEPATSA</sequence>
<keyword evidence="2" id="KW-1185">Reference proteome</keyword>
<evidence type="ECO:0000313" key="2">
    <source>
        <dbReference type="Proteomes" id="UP000236732"/>
    </source>
</evidence>
<organism evidence="1 2">
    <name type="scientific">Nonomuraea solani</name>
    <dbReference type="NCBI Taxonomy" id="1144553"/>
    <lineage>
        <taxon>Bacteria</taxon>
        <taxon>Bacillati</taxon>
        <taxon>Actinomycetota</taxon>
        <taxon>Actinomycetes</taxon>
        <taxon>Streptosporangiales</taxon>
        <taxon>Streptosporangiaceae</taxon>
        <taxon>Nonomuraea</taxon>
    </lineage>
</organism>
<dbReference type="EMBL" id="FNVT01000033">
    <property type="protein sequence ID" value="SEH03176.1"/>
    <property type="molecule type" value="Genomic_DNA"/>
</dbReference>
<protein>
    <submittedName>
        <fullName evidence="1">Uncharacterized protein</fullName>
    </submittedName>
</protein>
<gene>
    <name evidence="1" type="ORF">SAMN05444920_13380</name>
</gene>
<dbReference type="Proteomes" id="UP000236732">
    <property type="component" value="Unassembled WGS sequence"/>
</dbReference>
<accession>A0A1H6F1Y8</accession>